<dbReference type="PANTHER" id="PTHR33985">
    <property type="entry name" value="OS02G0491300 PROTEIN-RELATED"/>
    <property type="match status" value="1"/>
</dbReference>
<evidence type="ECO:0000256" key="2">
    <source>
        <dbReference type="SAM" id="SignalP"/>
    </source>
</evidence>
<feature type="signal peptide" evidence="2">
    <location>
        <begin position="1"/>
        <end position="27"/>
    </location>
</feature>
<feature type="domain" description="FAS1" evidence="3">
    <location>
        <begin position="40"/>
        <end position="167"/>
    </location>
</feature>
<comment type="similarity">
    <text evidence="1">Belongs to the fasciclin-like AGP family.</text>
</comment>
<evidence type="ECO:0000256" key="1">
    <source>
        <dbReference type="ARBA" id="ARBA00007843"/>
    </source>
</evidence>
<dbReference type="PANTHER" id="PTHR33985:SF5">
    <property type="entry name" value="FASCICLIN-LIKE ARABINOGALACTAN FAMILY PROTEIN"/>
    <property type="match status" value="1"/>
</dbReference>
<dbReference type="Pfam" id="PF02469">
    <property type="entry name" value="Fasciclin"/>
    <property type="match status" value="1"/>
</dbReference>
<keyword evidence="5" id="KW-1185">Reference proteome</keyword>
<dbReference type="Proteomes" id="UP001237642">
    <property type="component" value="Unassembled WGS sequence"/>
</dbReference>
<dbReference type="InterPro" id="IPR000782">
    <property type="entry name" value="FAS1_domain"/>
</dbReference>
<reference evidence="4" key="2">
    <citation type="submission" date="2023-05" db="EMBL/GenBank/DDBJ databases">
        <authorList>
            <person name="Schelkunov M.I."/>
        </authorList>
    </citation>
    <scope>NUCLEOTIDE SEQUENCE</scope>
    <source>
        <strain evidence="4">Hsosn_3</strain>
        <tissue evidence="4">Leaf</tissue>
    </source>
</reference>
<reference evidence="4" key="1">
    <citation type="submission" date="2023-02" db="EMBL/GenBank/DDBJ databases">
        <title>Genome of toxic invasive species Heracleum sosnowskyi carries increased number of genes despite the absence of recent whole-genome duplications.</title>
        <authorList>
            <person name="Schelkunov M."/>
            <person name="Shtratnikova V."/>
            <person name="Makarenko M."/>
            <person name="Klepikova A."/>
            <person name="Omelchenko D."/>
            <person name="Novikova G."/>
            <person name="Obukhova E."/>
            <person name="Bogdanov V."/>
            <person name="Penin A."/>
            <person name="Logacheva M."/>
        </authorList>
    </citation>
    <scope>NUCLEOTIDE SEQUENCE</scope>
    <source>
        <strain evidence="4">Hsosn_3</strain>
        <tissue evidence="4">Leaf</tissue>
    </source>
</reference>
<proteinExistence type="inferred from homology"/>
<sequence>MAKYYCFLNPFLLLTTLTILNLCSISATTSTTLPPSNQEVDAIIETLVQKGGFRIWAKLLAASKTRPVFPPNYATLFVPTDAAIARLRYATDMNPYAIACHITPQLLLFSDLCHLKPFSLLSTLVPSKTILITSTLSSNYRLDNALITDPNLYLSSHIAVHGIDCILDLNTQRSTMPPLLRVGNALGAAHSQAGA</sequence>
<comment type="caution">
    <text evidence="4">The sequence shown here is derived from an EMBL/GenBank/DDBJ whole genome shotgun (WGS) entry which is preliminary data.</text>
</comment>
<accession>A0AAD8N3Q1</accession>
<dbReference type="FunFam" id="2.30.180.10:FF:000046">
    <property type="entry name" value="Fasciclin-like arabinogalactan family protein"/>
    <property type="match status" value="1"/>
</dbReference>
<protein>
    <submittedName>
        <fullName evidence="4">FAS1 domain-containing protein</fullName>
    </submittedName>
</protein>
<dbReference type="InterPro" id="IPR036378">
    <property type="entry name" value="FAS1_dom_sf"/>
</dbReference>
<name>A0AAD8N3Q1_9APIA</name>
<dbReference type="EMBL" id="JAUIZM010000002">
    <property type="protein sequence ID" value="KAK1395524.1"/>
    <property type="molecule type" value="Genomic_DNA"/>
</dbReference>
<dbReference type="PROSITE" id="PS50213">
    <property type="entry name" value="FAS1"/>
    <property type="match status" value="1"/>
</dbReference>
<dbReference type="AlphaFoldDB" id="A0AAD8N3Q1"/>
<dbReference type="InterPro" id="IPR052806">
    <property type="entry name" value="Fasciclin-like_AGP"/>
</dbReference>
<dbReference type="SUPFAM" id="SSF82153">
    <property type="entry name" value="FAS1 domain"/>
    <property type="match status" value="1"/>
</dbReference>
<dbReference type="Gene3D" id="2.30.180.10">
    <property type="entry name" value="FAS1 domain"/>
    <property type="match status" value="1"/>
</dbReference>
<gene>
    <name evidence="4" type="ORF">POM88_005387</name>
</gene>
<organism evidence="4 5">
    <name type="scientific">Heracleum sosnowskyi</name>
    <dbReference type="NCBI Taxonomy" id="360622"/>
    <lineage>
        <taxon>Eukaryota</taxon>
        <taxon>Viridiplantae</taxon>
        <taxon>Streptophyta</taxon>
        <taxon>Embryophyta</taxon>
        <taxon>Tracheophyta</taxon>
        <taxon>Spermatophyta</taxon>
        <taxon>Magnoliopsida</taxon>
        <taxon>eudicotyledons</taxon>
        <taxon>Gunneridae</taxon>
        <taxon>Pentapetalae</taxon>
        <taxon>asterids</taxon>
        <taxon>campanulids</taxon>
        <taxon>Apiales</taxon>
        <taxon>Apiaceae</taxon>
        <taxon>Apioideae</taxon>
        <taxon>apioid superclade</taxon>
        <taxon>Tordylieae</taxon>
        <taxon>Tordyliinae</taxon>
        <taxon>Heracleum</taxon>
    </lineage>
</organism>
<evidence type="ECO:0000259" key="3">
    <source>
        <dbReference type="PROSITE" id="PS50213"/>
    </source>
</evidence>
<feature type="chain" id="PRO_5042207834" evidence="2">
    <location>
        <begin position="28"/>
        <end position="195"/>
    </location>
</feature>
<dbReference type="SMART" id="SM00554">
    <property type="entry name" value="FAS1"/>
    <property type="match status" value="1"/>
</dbReference>
<evidence type="ECO:0000313" key="5">
    <source>
        <dbReference type="Proteomes" id="UP001237642"/>
    </source>
</evidence>
<evidence type="ECO:0000313" key="4">
    <source>
        <dbReference type="EMBL" id="KAK1395524.1"/>
    </source>
</evidence>
<keyword evidence="2" id="KW-0732">Signal</keyword>